<evidence type="ECO:0000313" key="3">
    <source>
        <dbReference type="Proteomes" id="UP001620514"/>
    </source>
</evidence>
<evidence type="ECO:0000313" key="2">
    <source>
        <dbReference type="EMBL" id="MFK4440014.1"/>
    </source>
</evidence>
<proteinExistence type="predicted"/>
<sequence length="423" mass="46810">MGFSQREIASNLVATTRKARGDMHSWIFQANPERFDIEGFSATRPSILTWPVFDQADQMHVGDRVYIWRAAGSEKDKAGVVAEAFISSLVASNASDTIGAGFRLDESEAQLESKRVWLKIIRVGSSREQLRREWLKEDPVLSGMLILKEPTNTNFLLSEKEAARMAQMWACVGQDWNRSESIAGLWAYVKTLGIPVSKLANSPVAAVSLVTGRAVGGVYNKVMNFRSIDPRDLRAGMSGGGEIDKAVWAEFFNAETLELCTTAIYAEYERLWGTSDSLIDVVPDAAALETAIDREAVTLAQQTYEDLILKYATQKSHLALADRPSSRAARRTVFERDPLVIAIAKVRAEFQCEVAGCAHPSFNGKDRKPYCEVHHIQPLADGGVDTIDNVVCLCPSHHREAHFGESREALKSGFIALRARAYN</sequence>
<name>A0ABW8M8L9_9BURK</name>
<organism evidence="2 3">
    <name type="scientific">Caballeronia udeis</name>
    <dbReference type="NCBI Taxonomy" id="1232866"/>
    <lineage>
        <taxon>Bacteria</taxon>
        <taxon>Pseudomonadati</taxon>
        <taxon>Pseudomonadota</taxon>
        <taxon>Betaproteobacteria</taxon>
        <taxon>Burkholderiales</taxon>
        <taxon>Burkholderiaceae</taxon>
        <taxon>Caballeronia</taxon>
    </lineage>
</organism>
<reference evidence="2 3" key="1">
    <citation type="submission" date="2024-11" db="EMBL/GenBank/DDBJ databases">
        <title>Using genomics to understand microbial adaptation to soil warming.</title>
        <authorList>
            <person name="Deangelis K.M. PhD."/>
        </authorList>
    </citation>
    <scope>NUCLEOTIDE SEQUENCE [LARGE SCALE GENOMIC DNA]</scope>
    <source>
        <strain evidence="2 3">GAS97</strain>
    </source>
</reference>
<gene>
    <name evidence="2" type="ORF">ABH943_000014</name>
</gene>
<dbReference type="Proteomes" id="UP001620514">
    <property type="component" value="Unassembled WGS sequence"/>
</dbReference>
<dbReference type="SMART" id="SM00507">
    <property type="entry name" value="HNHc"/>
    <property type="match status" value="1"/>
</dbReference>
<dbReference type="SUPFAM" id="SSF88697">
    <property type="entry name" value="PUA domain-like"/>
    <property type="match status" value="1"/>
</dbReference>
<keyword evidence="3" id="KW-1185">Reference proteome</keyword>
<protein>
    <recommendedName>
        <fullName evidence="1">HNH nuclease domain-containing protein</fullName>
    </recommendedName>
</protein>
<feature type="domain" description="HNH nuclease" evidence="1">
    <location>
        <begin position="342"/>
        <end position="399"/>
    </location>
</feature>
<dbReference type="EMBL" id="JBIYDN010000001">
    <property type="protein sequence ID" value="MFK4440014.1"/>
    <property type="molecule type" value="Genomic_DNA"/>
</dbReference>
<dbReference type="InterPro" id="IPR002711">
    <property type="entry name" value="HNH"/>
</dbReference>
<accession>A0ABW8M8L9</accession>
<dbReference type="InterPro" id="IPR003615">
    <property type="entry name" value="HNH_nuc"/>
</dbReference>
<dbReference type="CDD" id="cd00085">
    <property type="entry name" value="HNHc"/>
    <property type="match status" value="1"/>
</dbReference>
<comment type="caution">
    <text evidence="2">The sequence shown here is derived from an EMBL/GenBank/DDBJ whole genome shotgun (WGS) entry which is preliminary data.</text>
</comment>
<evidence type="ECO:0000259" key="1">
    <source>
        <dbReference type="SMART" id="SM00507"/>
    </source>
</evidence>
<dbReference type="InterPro" id="IPR015947">
    <property type="entry name" value="PUA-like_sf"/>
</dbReference>
<dbReference type="Pfam" id="PF01844">
    <property type="entry name" value="HNH"/>
    <property type="match status" value="1"/>
</dbReference>
<dbReference type="Gene3D" id="1.10.30.50">
    <property type="match status" value="1"/>
</dbReference>